<dbReference type="Pfam" id="PF13649">
    <property type="entry name" value="Methyltransf_25"/>
    <property type="match status" value="1"/>
</dbReference>
<dbReference type="AlphaFoldDB" id="A0A9W4UEI4"/>
<dbReference type="EMBL" id="CAOQHR010000005">
    <property type="protein sequence ID" value="CAI6334455.1"/>
    <property type="molecule type" value="Genomic_DNA"/>
</dbReference>
<proteinExistence type="predicted"/>
<dbReference type="Proteomes" id="UP001152607">
    <property type="component" value="Unassembled WGS sequence"/>
</dbReference>
<reference evidence="2" key="1">
    <citation type="submission" date="2023-01" db="EMBL/GenBank/DDBJ databases">
        <authorList>
            <person name="Van Ghelder C."/>
            <person name="Rancurel C."/>
        </authorList>
    </citation>
    <scope>NUCLEOTIDE SEQUENCE</scope>
    <source>
        <strain evidence="2">CNCM I-4278</strain>
    </source>
</reference>
<organism evidence="2 3">
    <name type="scientific">Periconia digitata</name>
    <dbReference type="NCBI Taxonomy" id="1303443"/>
    <lineage>
        <taxon>Eukaryota</taxon>
        <taxon>Fungi</taxon>
        <taxon>Dikarya</taxon>
        <taxon>Ascomycota</taxon>
        <taxon>Pezizomycotina</taxon>
        <taxon>Dothideomycetes</taxon>
        <taxon>Pleosporomycetidae</taxon>
        <taxon>Pleosporales</taxon>
        <taxon>Massarineae</taxon>
        <taxon>Periconiaceae</taxon>
        <taxon>Periconia</taxon>
    </lineage>
</organism>
<gene>
    <name evidence="2" type="ORF">PDIGIT_LOCUS7515</name>
</gene>
<keyword evidence="3" id="KW-1185">Reference proteome</keyword>
<feature type="domain" description="Methyltransferase" evidence="1">
    <location>
        <begin position="46"/>
        <end position="141"/>
    </location>
</feature>
<evidence type="ECO:0000313" key="2">
    <source>
        <dbReference type="EMBL" id="CAI6334455.1"/>
    </source>
</evidence>
<dbReference type="SUPFAM" id="SSF53335">
    <property type="entry name" value="S-adenosyl-L-methionine-dependent methyltransferases"/>
    <property type="match status" value="1"/>
</dbReference>
<dbReference type="Gene3D" id="3.40.50.150">
    <property type="entry name" value="Vaccinia Virus protein VP39"/>
    <property type="match status" value="1"/>
</dbReference>
<sequence length="279" mass="30795">MSPFTPKQVMPRDDRLFAIIGADMTQSIAEYEVSLLRPFPEDSIIHDAACGLGPVTNSILQTLPPKSIAIHATDLAPPMVGIYNMLSKSKDWPAEARVMDCQKLEFTASTFTHTFLSFGLPIIADPNAAAKEMYRTLQPGGTAVTAFWMSLPQGDSAVETRRVVWGPDARVKVEPHPRHNDPTFNHDLLVEAGFNSGDIKLYESTTSLPVEDLDEFACAIWSIIGEPVGGWKQEDEDRWDEAIEAYKKVLMQKKGFHVDGEGRIVLEGVAQIAIAKKEA</sequence>
<dbReference type="InterPro" id="IPR029063">
    <property type="entry name" value="SAM-dependent_MTases_sf"/>
</dbReference>
<evidence type="ECO:0000313" key="3">
    <source>
        <dbReference type="Proteomes" id="UP001152607"/>
    </source>
</evidence>
<dbReference type="OrthoDB" id="2013972at2759"/>
<comment type="caution">
    <text evidence="2">The sequence shown here is derived from an EMBL/GenBank/DDBJ whole genome shotgun (WGS) entry which is preliminary data.</text>
</comment>
<name>A0A9W4UEI4_9PLEO</name>
<accession>A0A9W4UEI4</accession>
<evidence type="ECO:0000259" key="1">
    <source>
        <dbReference type="Pfam" id="PF13649"/>
    </source>
</evidence>
<protein>
    <recommendedName>
        <fullName evidence="1">Methyltransferase domain-containing protein</fullName>
    </recommendedName>
</protein>
<dbReference type="InterPro" id="IPR041698">
    <property type="entry name" value="Methyltransf_25"/>
</dbReference>